<evidence type="ECO:0000256" key="3">
    <source>
        <dbReference type="HAMAP-Rule" id="MF_01440"/>
    </source>
</evidence>
<dbReference type="PATRIC" id="fig|445710.3.peg.1986"/>
<dbReference type="EC" id="3.5.1.44" evidence="3"/>
<dbReference type="KEGG" id="dtx:ATSB10_19890"/>
<keyword evidence="2 3" id="KW-0378">Hydrolase</keyword>
<evidence type="ECO:0000256" key="2">
    <source>
        <dbReference type="ARBA" id="ARBA00022801"/>
    </source>
</evidence>
<dbReference type="GO" id="GO:0006935">
    <property type="term" value="P:chemotaxis"/>
    <property type="evidence" value="ECO:0007669"/>
    <property type="project" value="UniProtKB-UniRule"/>
</dbReference>
<reference evidence="4 5" key="1">
    <citation type="submission" date="2016-02" db="EMBL/GenBank/DDBJ databases">
        <title>Complete genome sequencing and analysis of ATSB10, Dyella thiooxydans isolated from rhizosphere soil of sunflower (Helianthus annuus L.).</title>
        <authorList>
            <person name="Lee Y."/>
            <person name="Hwangbo K."/>
            <person name="Chung H."/>
            <person name="Yoo J."/>
            <person name="Kim K.Y."/>
            <person name="Sa T.M."/>
            <person name="Um Y."/>
            <person name="Madhaiyan M."/>
        </authorList>
    </citation>
    <scope>NUCLEOTIDE SEQUENCE [LARGE SCALE GENOMIC DNA]</scope>
    <source>
        <strain evidence="4 5">ATSB10</strain>
    </source>
</reference>
<comment type="function">
    <text evidence="3">Probably deamidates glutamine residues to glutamate on methyl-accepting chemotaxis receptors (MCPs), playing an important role in chemotaxis.</text>
</comment>
<comment type="similarity">
    <text evidence="3">Belongs to the CheD family.</text>
</comment>
<evidence type="ECO:0000256" key="1">
    <source>
        <dbReference type="ARBA" id="ARBA00022500"/>
    </source>
</evidence>
<accession>A0A160N0X0</accession>
<name>A0A160N0X0_9GAMM</name>
<dbReference type="InterPro" id="IPR011324">
    <property type="entry name" value="Cytotoxic_necrot_fac-like_cat"/>
</dbReference>
<organism evidence="4 5">
    <name type="scientific">Dyella thiooxydans</name>
    <dbReference type="NCBI Taxonomy" id="445710"/>
    <lineage>
        <taxon>Bacteria</taxon>
        <taxon>Pseudomonadati</taxon>
        <taxon>Pseudomonadota</taxon>
        <taxon>Gammaproteobacteria</taxon>
        <taxon>Lysobacterales</taxon>
        <taxon>Rhodanobacteraceae</taxon>
        <taxon>Dyella</taxon>
    </lineage>
</organism>
<dbReference type="InterPro" id="IPR038592">
    <property type="entry name" value="CheD-like_sf"/>
</dbReference>
<keyword evidence="1 3" id="KW-0145">Chemotaxis</keyword>
<keyword evidence="5" id="KW-1185">Reference proteome</keyword>
<proteinExistence type="inferred from homology"/>
<dbReference type="GO" id="GO:0050568">
    <property type="term" value="F:protein-glutamine glutaminase activity"/>
    <property type="evidence" value="ECO:0007669"/>
    <property type="project" value="UniProtKB-UniRule"/>
</dbReference>
<dbReference type="InterPro" id="IPR005659">
    <property type="entry name" value="Chemorcpt_Glu_NH3ase_CheD"/>
</dbReference>
<evidence type="ECO:0000313" key="5">
    <source>
        <dbReference type="Proteomes" id="UP000077255"/>
    </source>
</evidence>
<dbReference type="PANTHER" id="PTHR35147">
    <property type="entry name" value="CHEMORECEPTOR GLUTAMINE DEAMIDASE CHED-RELATED"/>
    <property type="match status" value="1"/>
</dbReference>
<dbReference type="HAMAP" id="MF_01440">
    <property type="entry name" value="CheD"/>
    <property type="match status" value="1"/>
</dbReference>
<dbReference type="STRING" id="445710.ATSB10_19890"/>
<dbReference type="NCBIfam" id="NF010013">
    <property type="entry name" value="PRK13487.1"/>
    <property type="match status" value="1"/>
</dbReference>
<sequence>MSAVAQVATVVPALSHFDPGRVMPGFEHMRRFWDPSLSRYNVKVLPGEYYISRQDEMISTVLGSCVSACIYDRRLRLGGMNHFMLPEPTGERSAERDSWSATVGRAARYGNDAMEHLINALLKAGGRREDWEIKIFGGGKVLTQMTDVGQRNIAFVKRYLETEGLPVAASDLGDIYPRQVQFFPTTGKARVRQMRGRDEAALVDREKQYLKQLANDPIKGEVELF</sequence>
<dbReference type="PANTHER" id="PTHR35147:SF2">
    <property type="entry name" value="CHEMORECEPTOR GLUTAMINE DEAMIDASE CHED-RELATED"/>
    <property type="match status" value="1"/>
</dbReference>
<comment type="catalytic activity">
    <reaction evidence="3">
        <text>L-glutaminyl-[protein] + H2O = L-glutamyl-[protein] + NH4(+)</text>
        <dbReference type="Rhea" id="RHEA:16441"/>
        <dbReference type="Rhea" id="RHEA-COMP:10207"/>
        <dbReference type="Rhea" id="RHEA-COMP:10208"/>
        <dbReference type="ChEBI" id="CHEBI:15377"/>
        <dbReference type="ChEBI" id="CHEBI:28938"/>
        <dbReference type="ChEBI" id="CHEBI:29973"/>
        <dbReference type="ChEBI" id="CHEBI:30011"/>
        <dbReference type="EC" id="3.5.1.44"/>
    </reaction>
</comment>
<dbReference type="AlphaFoldDB" id="A0A160N0X0"/>
<evidence type="ECO:0000313" key="4">
    <source>
        <dbReference type="EMBL" id="AND69443.1"/>
    </source>
</evidence>
<dbReference type="RefSeq" id="WP_083966160.1">
    <property type="nucleotide sequence ID" value="NZ_CP014841.1"/>
</dbReference>
<dbReference type="Pfam" id="PF03975">
    <property type="entry name" value="CheD"/>
    <property type="match status" value="1"/>
</dbReference>
<dbReference type="OrthoDB" id="9807202at2"/>
<gene>
    <name evidence="3" type="primary">cheD</name>
    <name evidence="4" type="ORF">ATSB10_19890</name>
</gene>
<dbReference type="SUPFAM" id="SSF64438">
    <property type="entry name" value="CNF1/YfiH-like putative cysteine hydrolases"/>
    <property type="match status" value="1"/>
</dbReference>
<dbReference type="Proteomes" id="UP000077255">
    <property type="component" value="Chromosome"/>
</dbReference>
<dbReference type="Gene3D" id="3.30.1330.200">
    <property type="match status" value="1"/>
</dbReference>
<dbReference type="EMBL" id="CP014841">
    <property type="protein sequence ID" value="AND69443.1"/>
    <property type="molecule type" value="Genomic_DNA"/>
</dbReference>
<protein>
    <recommendedName>
        <fullName evidence="3">Probable chemoreceptor glutamine deamidase CheD</fullName>
        <ecNumber evidence="3">3.5.1.44</ecNumber>
    </recommendedName>
</protein>
<dbReference type="CDD" id="cd16352">
    <property type="entry name" value="CheD"/>
    <property type="match status" value="1"/>
</dbReference>